<proteinExistence type="predicted"/>
<dbReference type="GO" id="GO:0046872">
    <property type="term" value="F:metal ion binding"/>
    <property type="evidence" value="ECO:0007669"/>
    <property type="project" value="UniProtKB-KW"/>
</dbReference>
<keyword evidence="2" id="KW-0413">Isomerase</keyword>
<sequence>MIIPGILEEKFEKAVERIVSVDGASSEIQIDIADGKLVEGKTFLNIEKLKSLNTKSTLSLHFMVKNPSKYLISSLMLSPFVTRIIPNVNTVITQVVSIRQLKCFIKTAKNIGYKVGVSLNYNQEPNIIGPLINKIDLVQFMSVVPGKQGNDFIPEVLEKIKRFKLTYPTIKTQIDGGVNTTNLTQVLKTGVDNVIIGSAIFNSENPRNKVLEFIKAAHGSTINN</sequence>
<reference evidence="3 4" key="1">
    <citation type="journal article" date="2020" name="Biotechnol. Biofuels">
        <title>New insights from the biogas microbiome by comprehensive genome-resolved metagenomics of nearly 1600 species originating from multiple anaerobic digesters.</title>
        <authorList>
            <person name="Campanaro S."/>
            <person name="Treu L."/>
            <person name="Rodriguez-R L.M."/>
            <person name="Kovalovszki A."/>
            <person name="Ziels R.M."/>
            <person name="Maus I."/>
            <person name="Zhu X."/>
            <person name="Kougias P.G."/>
            <person name="Basile A."/>
            <person name="Luo G."/>
            <person name="Schluter A."/>
            <person name="Konstantinidis K.T."/>
            <person name="Angelidaki I."/>
        </authorList>
    </citation>
    <scope>NUCLEOTIDE SEQUENCE [LARGE SCALE GENOMIC DNA]</scope>
    <source>
        <strain evidence="3">AS27yjCOA_202</strain>
    </source>
</reference>
<dbReference type="Gene3D" id="3.20.20.70">
    <property type="entry name" value="Aldolase class I"/>
    <property type="match status" value="1"/>
</dbReference>
<dbReference type="InterPro" id="IPR011060">
    <property type="entry name" value="RibuloseP-bd_barrel"/>
</dbReference>
<protein>
    <recommendedName>
        <fullName evidence="5">Ribulose-phosphate 3-epimerase</fullName>
    </recommendedName>
</protein>
<dbReference type="GO" id="GO:0016857">
    <property type="term" value="F:racemase and epimerase activity, acting on carbohydrates and derivatives"/>
    <property type="evidence" value="ECO:0007669"/>
    <property type="project" value="InterPro"/>
</dbReference>
<dbReference type="InterPro" id="IPR013785">
    <property type="entry name" value="Aldolase_TIM"/>
</dbReference>
<organism evidence="3 4">
    <name type="scientific">candidate division WWE3 bacterium</name>
    <dbReference type="NCBI Taxonomy" id="2053526"/>
    <lineage>
        <taxon>Bacteria</taxon>
        <taxon>Katanobacteria</taxon>
    </lineage>
</organism>
<evidence type="ECO:0000256" key="1">
    <source>
        <dbReference type="ARBA" id="ARBA00022723"/>
    </source>
</evidence>
<dbReference type="GO" id="GO:0005975">
    <property type="term" value="P:carbohydrate metabolic process"/>
    <property type="evidence" value="ECO:0007669"/>
    <property type="project" value="InterPro"/>
</dbReference>
<evidence type="ECO:0000256" key="2">
    <source>
        <dbReference type="ARBA" id="ARBA00023235"/>
    </source>
</evidence>
<dbReference type="SUPFAM" id="SSF51366">
    <property type="entry name" value="Ribulose-phoshate binding barrel"/>
    <property type="match status" value="1"/>
</dbReference>
<accession>A0A7X9E7G0</accession>
<dbReference type="PANTHER" id="PTHR11749">
    <property type="entry name" value="RIBULOSE-5-PHOSPHATE-3-EPIMERASE"/>
    <property type="match status" value="1"/>
</dbReference>
<keyword evidence="1" id="KW-0479">Metal-binding</keyword>
<evidence type="ECO:0000313" key="3">
    <source>
        <dbReference type="EMBL" id="NMB91789.1"/>
    </source>
</evidence>
<comment type="caution">
    <text evidence="3">The sequence shown here is derived from an EMBL/GenBank/DDBJ whole genome shotgun (WGS) entry which is preliminary data.</text>
</comment>
<evidence type="ECO:0000313" key="4">
    <source>
        <dbReference type="Proteomes" id="UP000590542"/>
    </source>
</evidence>
<dbReference type="EMBL" id="JAAZNV010000009">
    <property type="protein sequence ID" value="NMB91789.1"/>
    <property type="molecule type" value="Genomic_DNA"/>
</dbReference>
<dbReference type="InterPro" id="IPR000056">
    <property type="entry name" value="Ribul_P_3_epim-like"/>
</dbReference>
<gene>
    <name evidence="3" type="ORF">GYA37_02990</name>
</gene>
<evidence type="ECO:0008006" key="5">
    <source>
        <dbReference type="Google" id="ProtNLM"/>
    </source>
</evidence>
<dbReference type="Pfam" id="PF00834">
    <property type="entry name" value="Ribul_P_3_epim"/>
    <property type="match status" value="1"/>
</dbReference>
<dbReference type="AlphaFoldDB" id="A0A7X9E7G0"/>
<name>A0A7X9E7G0_UNCKA</name>
<dbReference type="Proteomes" id="UP000590542">
    <property type="component" value="Unassembled WGS sequence"/>
</dbReference>